<gene>
    <name evidence="2" type="ORF">ET445_07585</name>
</gene>
<feature type="transmembrane region" description="Helical" evidence="1">
    <location>
        <begin position="48"/>
        <end position="70"/>
    </location>
</feature>
<evidence type="ECO:0000256" key="1">
    <source>
        <dbReference type="SAM" id="Phobius"/>
    </source>
</evidence>
<keyword evidence="1" id="KW-0812">Transmembrane</keyword>
<organism evidence="2 3">
    <name type="scientific">Agromyces protaetiae</name>
    <dbReference type="NCBI Taxonomy" id="2509455"/>
    <lineage>
        <taxon>Bacteria</taxon>
        <taxon>Bacillati</taxon>
        <taxon>Actinomycetota</taxon>
        <taxon>Actinomycetes</taxon>
        <taxon>Micrococcales</taxon>
        <taxon>Microbacteriaceae</taxon>
        <taxon>Agromyces</taxon>
    </lineage>
</organism>
<dbReference type="EMBL" id="CP035491">
    <property type="protein sequence ID" value="QAY73229.1"/>
    <property type="molecule type" value="Genomic_DNA"/>
</dbReference>
<evidence type="ECO:0008006" key="4">
    <source>
        <dbReference type="Google" id="ProtNLM"/>
    </source>
</evidence>
<feature type="transmembrane region" description="Helical" evidence="1">
    <location>
        <begin position="76"/>
        <end position="96"/>
    </location>
</feature>
<evidence type="ECO:0000313" key="2">
    <source>
        <dbReference type="EMBL" id="QAY73229.1"/>
    </source>
</evidence>
<evidence type="ECO:0000313" key="3">
    <source>
        <dbReference type="Proteomes" id="UP000291259"/>
    </source>
</evidence>
<keyword evidence="1" id="KW-0472">Membrane</keyword>
<sequence length="333" mass="37213">MTNAPRQADYRPLLAPVADSEASAFRRAWLSGAFGPAEAVRDESAKRWIMFGLLVPFAVVPLFVLAGFAFPQFPGASIVIVLLVAAVVAVIVVAILRRGLARWRPRAALDRFARANGLGSQPLVPGPSYPGLLFDVGSGRTVGDRVFALDGRFFDIGNYTFVTSNGKQSVAHPWHYLALRLDRRMPHFVLDAKADDLIGSNLPAGFGKNQVLSLEGDFDRVFTLYCPEGYERDALYVFTPDLMELLMREVPGWNVEVVDEWVFLFGEGHFRPLAPETWERLFRVVGVVGPKLLSRTSRYRDERLVPPGADPLQAFSSTPNLVTRQGWRLRRWR</sequence>
<protein>
    <recommendedName>
        <fullName evidence="4">DUF3137 domain-containing protein</fullName>
    </recommendedName>
</protein>
<dbReference type="OrthoDB" id="5054050at2"/>
<name>A0A4P6FFN4_9MICO</name>
<dbReference type="RefSeq" id="WP_129190270.1">
    <property type="nucleotide sequence ID" value="NZ_CP035491.1"/>
</dbReference>
<proteinExistence type="predicted"/>
<keyword evidence="1" id="KW-1133">Transmembrane helix</keyword>
<dbReference type="KEGG" id="agf:ET445_07585"/>
<keyword evidence="3" id="KW-1185">Reference proteome</keyword>
<dbReference type="AlphaFoldDB" id="A0A4P6FFN4"/>
<accession>A0A4P6FFN4</accession>
<reference evidence="2 3" key="1">
    <citation type="submission" date="2019-01" db="EMBL/GenBank/DDBJ databases">
        <title>Genome sequencing of strain FW100M-8.</title>
        <authorList>
            <person name="Heo J."/>
            <person name="Kim S.-J."/>
            <person name="Kim J.-S."/>
            <person name="Hong S.-B."/>
            <person name="Kwon S.-W."/>
        </authorList>
    </citation>
    <scope>NUCLEOTIDE SEQUENCE [LARGE SCALE GENOMIC DNA]</scope>
    <source>
        <strain evidence="2 3">FW100M-8</strain>
    </source>
</reference>
<dbReference type="Proteomes" id="UP000291259">
    <property type="component" value="Chromosome"/>
</dbReference>